<feature type="transmembrane region" description="Helical" evidence="6">
    <location>
        <begin position="425"/>
        <end position="445"/>
    </location>
</feature>
<feature type="transmembrane region" description="Helical" evidence="6">
    <location>
        <begin position="391"/>
        <end position="413"/>
    </location>
</feature>
<keyword evidence="3 6" id="KW-0812">Transmembrane</keyword>
<keyword evidence="4 6" id="KW-1133">Transmembrane helix</keyword>
<accession>A0A8J8KBG7</accession>
<dbReference type="GO" id="GO:0015209">
    <property type="term" value="F:cytosine transmembrane transporter activity"/>
    <property type="evidence" value="ECO:0007669"/>
    <property type="project" value="InterPro"/>
</dbReference>
<feature type="transmembrane region" description="Helical" evidence="6">
    <location>
        <begin position="250"/>
        <end position="273"/>
    </location>
</feature>
<feature type="transmembrane region" description="Helical" evidence="6">
    <location>
        <begin position="279"/>
        <end position="312"/>
    </location>
</feature>
<name>A0A8J8KBG7_9BACI</name>
<feature type="transmembrane region" description="Helical" evidence="6">
    <location>
        <begin position="350"/>
        <end position="371"/>
    </location>
</feature>
<evidence type="ECO:0000256" key="3">
    <source>
        <dbReference type="ARBA" id="ARBA00022692"/>
    </source>
</evidence>
<feature type="transmembrane region" description="Helical" evidence="6">
    <location>
        <begin position="25"/>
        <end position="47"/>
    </location>
</feature>
<dbReference type="RefSeq" id="WP_173731115.1">
    <property type="nucleotide sequence ID" value="NZ_JABTTE010000010.1"/>
</dbReference>
<dbReference type="Gene3D" id="1.10.4160.10">
    <property type="entry name" value="Hydantoin permease"/>
    <property type="match status" value="1"/>
</dbReference>
<comment type="caution">
    <text evidence="7">The sequence shown here is derived from an EMBL/GenBank/DDBJ whole genome shotgun (WGS) entry which is preliminary data.</text>
</comment>
<dbReference type="Proteomes" id="UP000625804">
    <property type="component" value="Unassembled WGS sequence"/>
</dbReference>
<feature type="transmembrane region" description="Helical" evidence="6">
    <location>
        <begin position="324"/>
        <end position="344"/>
    </location>
</feature>
<evidence type="ECO:0000256" key="6">
    <source>
        <dbReference type="SAM" id="Phobius"/>
    </source>
</evidence>
<dbReference type="GO" id="GO:0005886">
    <property type="term" value="C:plasma membrane"/>
    <property type="evidence" value="ECO:0007669"/>
    <property type="project" value="TreeGrafter"/>
</dbReference>
<gene>
    <name evidence="7" type="ORF">HR057_09120</name>
</gene>
<dbReference type="AlphaFoldDB" id="A0A8J8KBG7"/>
<comment type="similarity">
    <text evidence="2">Belongs to the purine-cytosine permease (2.A.39) family.</text>
</comment>
<feature type="transmembrane region" description="Helical" evidence="6">
    <location>
        <begin position="220"/>
        <end position="238"/>
    </location>
</feature>
<evidence type="ECO:0000256" key="4">
    <source>
        <dbReference type="ARBA" id="ARBA00022989"/>
    </source>
</evidence>
<dbReference type="InterPro" id="IPR001248">
    <property type="entry name" value="Pur-cyt_permease"/>
</dbReference>
<sequence>MSRNIHDEVKFGFLPAKESEREYGLWDFIFVQTAFGIAAWCFLVGGYTGMVLDAKGSVATILMGNAFPVFLITPIAIYFARYGIDTFIGFRSALGYRGSDLFFALFAILNLGWMTIACFMLGQAAAKISGILGLGEFLSARETGAPLFAIIFFFLAFYIAYKGPTAIKWFVRIGVPSIIIILTGLMIMVIFVEGLDSLLARQPAEPYESQARSLATALEWNAGLGFSWLPYIGIWARLAKSENIAYSGAFLGLGVILNIAAVFGAFTALIVYFTDPTDWMVAIGGPVVGLIGLILLITGNFASAVVLMYSQAISFKTQFPDKKWIIAISTTLPSIILMLSPTFYDKYNVFLSFIGYSMAVIGGIMIADYFFVKKQQVSVRDLYNRKGKYTYWKGFNPASIVSTILSSIFYWSIYNPVADVATPVFNYLSASIPTFFVAGLIHYVAAKYVFRLDRDIYDVVNHSVRKEA</sequence>
<feature type="transmembrane region" description="Helical" evidence="6">
    <location>
        <begin position="144"/>
        <end position="161"/>
    </location>
</feature>
<feature type="transmembrane region" description="Helical" evidence="6">
    <location>
        <begin position="59"/>
        <end position="80"/>
    </location>
</feature>
<evidence type="ECO:0000313" key="7">
    <source>
        <dbReference type="EMBL" id="NSL51909.1"/>
    </source>
</evidence>
<dbReference type="PANTHER" id="PTHR30569:SF0">
    <property type="entry name" value="CYTOSINE PERMEASE"/>
    <property type="match status" value="1"/>
</dbReference>
<dbReference type="EMBL" id="JABTTE010000010">
    <property type="protein sequence ID" value="NSL51909.1"/>
    <property type="molecule type" value="Genomic_DNA"/>
</dbReference>
<feature type="transmembrane region" description="Helical" evidence="6">
    <location>
        <begin position="101"/>
        <end position="124"/>
    </location>
</feature>
<organism evidence="7 8">
    <name type="scientific">Calidifontibacillus erzurumensis</name>
    <dbReference type="NCBI Taxonomy" id="2741433"/>
    <lineage>
        <taxon>Bacteria</taxon>
        <taxon>Bacillati</taxon>
        <taxon>Bacillota</taxon>
        <taxon>Bacilli</taxon>
        <taxon>Bacillales</taxon>
        <taxon>Bacillaceae</taxon>
        <taxon>Calidifontibacillus/Schinkia group</taxon>
        <taxon>Calidifontibacillus</taxon>
    </lineage>
</organism>
<dbReference type="Pfam" id="PF02133">
    <property type="entry name" value="Transp_cyt_pur"/>
    <property type="match status" value="1"/>
</dbReference>
<dbReference type="InterPro" id="IPR030191">
    <property type="entry name" value="CodB"/>
</dbReference>
<keyword evidence="5 6" id="KW-0472">Membrane</keyword>
<evidence type="ECO:0000256" key="1">
    <source>
        <dbReference type="ARBA" id="ARBA00004141"/>
    </source>
</evidence>
<evidence type="ECO:0000256" key="2">
    <source>
        <dbReference type="ARBA" id="ARBA00008974"/>
    </source>
</evidence>
<feature type="transmembrane region" description="Helical" evidence="6">
    <location>
        <begin position="173"/>
        <end position="192"/>
    </location>
</feature>
<keyword evidence="8" id="KW-1185">Reference proteome</keyword>
<evidence type="ECO:0000256" key="5">
    <source>
        <dbReference type="ARBA" id="ARBA00023136"/>
    </source>
</evidence>
<protein>
    <submittedName>
        <fullName evidence="7">Cytosine permease</fullName>
    </submittedName>
</protein>
<comment type="subcellular location">
    <subcellularLocation>
        <location evidence="1">Membrane</location>
        <topology evidence="1">Multi-pass membrane protein</topology>
    </subcellularLocation>
</comment>
<proteinExistence type="inferred from homology"/>
<reference evidence="7" key="1">
    <citation type="submission" date="2020-06" db="EMBL/GenBank/DDBJ databases">
        <title>A novel thermopfilic bacterium from Erzurum, Turkey.</title>
        <authorList>
            <person name="Adiguzel A."/>
            <person name="Ay H."/>
            <person name="Baltaci M.O."/>
        </authorList>
    </citation>
    <scope>NUCLEOTIDE SEQUENCE</scope>
    <source>
        <strain evidence="7">P2</strain>
    </source>
</reference>
<dbReference type="PANTHER" id="PTHR30569">
    <property type="entry name" value="CYTOSINE TRANSPORTER CODB"/>
    <property type="match status" value="1"/>
</dbReference>
<evidence type="ECO:0000313" key="8">
    <source>
        <dbReference type="Proteomes" id="UP000625804"/>
    </source>
</evidence>